<dbReference type="PANTHER" id="PTHR48081:SF6">
    <property type="entry name" value="PEPTIDASE S9 PROLYL OLIGOPEPTIDASE CATALYTIC DOMAIN-CONTAINING PROTEIN"/>
    <property type="match status" value="1"/>
</dbReference>
<organism evidence="3 4">
    <name type="scientific">Schleiferilactobacillus harbinensis</name>
    <dbReference type="NCBI Taxonomy" id="304207"/>
    <lineage>
        <taxon>Bacteria</taxon>
        <taxon>Bacillati</taxon>
        <taxon>Bacillota</taxon>
        <taxon>Bacilli</taxon>
        <taxon>Lactobacillales</taxon>
        <taxon>Lactobacillaceae</taxon>
        <taxon>Schleiferilactobacillus</taxon>
    </lineage>
</organism>
<accession>A0ABU7T252</accession>
<dbReference type="GO" id="GO:0016787">
    <property type="term" value="F:hydrolase activity"/>
    <property type="evidence" value="ECO:0007669"/>
    <property type="project" value="UniProtKB-KW"/>
</dbReference>
<dbReference type="InterPro" id="IPR029058">
    <property type="entry name" value="AB_hydrolase_fold"/>
</dbReference>
<dbReference type="RefSeq" id="WP_331244272.1">
    <property type="nucleotide sequence ID" value="NZ_JAQSGJ010000044.1"/>
</dbReference>
<evidence type="ECO:0000313" key="4">
    <source>
        <dbReference type="Proteomes" id="UP001330016"/>
    </source>
</evidence>
<name>A0ABU7T252_9LACO</name>
<comment type="caution">
    <text evidence="3">The sequence shown here is derived from an EMBL/GenBank/DDBJ whole genome shotgun (WGS) entry which is preliminary data.</text>
</comment>
<dbReference type="Proteomes" id="UP001330016">
    <property type="component" value="Unassembled WGS sequence"/>
</dbReference>
<dbReference type="EMBL" id="JAQSGK010000044">
    <property type="protein sequence ID" value="MEE6716684.1"/>
    <property type="molecule type" value="Genomic_DNA"/>
</dbReference>
<evidence type="ECO:0000259" key="2">
    <source>
        <dbReference type="Pfam" id="PF20434"/>
    </source>
</evidence>
<sequence length="316" mass="34457">METKTIVIDELATLSCYLVADSPELMRGKPRPAMIINPGGGYFSCSDREAEPVALFFANLGYHAFVLRYAAYNDNGLELPDLSKPLPPKDDRIFPKQVQELGKAMLEIRDHAHDWHVDTTRIGVCGFSAGGHNAVVYATSYQEGFIAGALNVPAEALRPAVAILGYPLTDYYMVQANLATNTNPMDAAFMKASNVALFGTETPDEDALTAASPTRHVRKTTPPMFLWCTAADPLLGSRQVLALADALAKQQVPYEAHIFEEGPHGLSLATQATAEARSQINPTVGQWTTLCATWLAKRFSLPLPELSAFEKMQQQS</sequence>
<gene>
    <name evidence="3" type="ORF">PS435_12550</name>
</gene>
<dbReference type="InterPro" id="IPR049492">
    <property type="entry name" value="BD-FAE-like_dom"/>
</dbReference>
<proteinExistence type="predicted"/>
<protein>
    <submittedName>
        <fullName evidence="3">Alpha/beta hydrolase</fullName>
    </submittedName>
</protein>
<reference evidence="3 4" key="1">
    <citation type="submission" date="2023-02" db="EMBL/GenBank/DDBJ databases">
        <title>The predominant lactic acid bacteria and yeasts involved in the spontaneous fermentation of millet during the production of the traditional porridge Hausa koko in Ghana.</title>
        <authorList>
            <person name="Atter A."/>
            <person name="Diaz M."/>
        </authorList>
    </citation>
    <scope>NUCLEOTIDE SEQUENCE [LARGE SCALE GENOMIC DNA]</scope>
    <source>
        <strain evidence="3 4">FI11640</strain>
    </source>
</reference>
<evidence type="ECO:0000313" key="3">
    <source>
        <dbReference type="EMBL" id="MEE6716684.1"/>
    </source>
</evidence>
<keyword evidence="4" id="KW-1185">Reference proteome</keyword>
<evidence type="ECO:0000256" key="1">
    <source>
        <dbReference type="ARBA" id="ARBA00022801"/>
    </source>
</evidence>
<dbReference type="Pfam" id="PF20434">
    <property type="entry name" value="BD-FAE"/>
    <property type="match status" value="1"/>
</dbReference>
<dbReference type="Gene3D" id="3.40.50.1820">
    <property type="entry name" value="alpha/beta hydrolase"/>
    <property type="match status" value="1"/>
</dbReference>
<keyword evidence="1 3" id="KW-0378">Hydrolase</keyword>
<dbReference type="PANTHER" id="PTHR48081">
    <property type="entry name" value="AB HYDROLASE SUPERFAMILY PROTEIN C4A8.06C"/>
    <property type="match status" value="1"/>
</dbReference>
<dbReference type="InterPro" id="IPR050300">
    <property type="entry name" value="GDXG_lipolytic_enzyme"/>
</dbReference>
<feature type="domain" description="BD-FAE-like" evidence="2">
    <location>
        <begin position="91"/>
        <end position="247"/>
    </location>
</feature>
<dbReference type="SUPFAM" id="SSF53474">
    <property type="entry name" value="alpha/beta-Hydrolases"/>
    <property type="match status" value="1"/>
</dbReference>